<name>A0AAW0KYX2_QUESU</name>
<gene>
    <name evidence="1" type="ORF">CFP56_011941</name>
</gene>
<dbReference type="Proteomes" id="UP000237347">
    <property type="component" value="Unassembled WGS sequence"/>
</dbReference>
<sequence>MAFSSASVSKHGLALADRSNGSGMRGVTGLRASAGKSRMLGERISGLRGENPDGELCEEPEAAKIGIKGLILRFLMEFLRSYSLNPDWFCFLGIMDLMGGIWVLDGGSGTELLLLLDRDACFAVSEDPVSIWTTCLKEEVSAWTKVVGSLGCGCLSLTSPRVTAGSVRNTFQQESEKVREKVNSNGRGWAQLALYST</sequence>
<dbReference type="AlphaFoldDB" id="A0AAW0KYX2"/>
<evidence type="ECO:0000313" key="2">
    <source>
        <dbReference type="Proteomes" id="UP000237347"/>
    </source>
</evidence>
<reference evidence="1 2" key="1">
    <citation type="journal article" date="2018" name="Sci. Data">
        <title>The draft genome sequence of cork oak.</title>
        <authorList>
            <person name="Ramos A.M."/>
            <person name="Usie A."/>
            <person name="Barbosa P."/>
            <person name="Barros P.M."/>
            <person name="Capote T."/>
            <person name="Chaves I."/>
            <person name="Simoes F."/>
            <person name="Abreu I."/>
            <person name="Carrasquinho I."/>
            <person name="Faro C."/>
            <person name="Guimaraes J.B."/>
            <person name="Mendonca D."/>
            <person name="Nobrega F."/>
            <person name="Rodrigues L."/>
            <person name="Saibo N.J.M."/>
            <person name="Varela M.C."/>
            <person name="Egas C."/>
            <person name="Matos J."/>
            <person name="Miguel C.M."/>
            <person name="Oliveira M.M."/>
            <person name="Ricardo C.P."/>
            <person name="Goncalves S."/>
        </authorList>
    </citation>
    <scope>NUCLEOTIDE SEQUENCE [LARGE SCALE GENOMIC DNA]</scope>
    <source>
        <strain evidence="2">cv. HL8</strain>
    </source>
</reference>
<dbReference type="EMBL" id="PKMF04000196">
    <property type="protein sequence ID" value="KAK7843784.1"/>
    <property type="molecule type" value="Genomic_DNA"/>
</dbReference>
<comment type="caution">
    <text evidence="1">The sequence shown here is derived from an EMBL/GenBank/DDBJ whole genome shotgun (WGS) entry which is preliminary data.</text>
</comment>
<evidence type="ECO:0000313" key="1">
    <source>
        <dbReference type="EMBL" id="KAK7843784.1"/>
    </source>
</evidence>
<accession>A0AAW0KYX2</accession>
<keyword evidence="2" id="KW-1185">Reference proteome</keyword>
<proteinExistence type="predicted"/>
<organism evidence="1 2">
    <name type="scientific">Quercus suber</name>
    <name type="common">Cork oak</name>
    <dbReference type="NCBI Taxonomy" id="58331"/>
    <lineage>
        <taxon>Eukaryota</taxon>
        <taxon>Viridiplantae</taxon>
        <taxon>Streptophyta</taxon>
        <taxon>Embryophyta</taxon>
        <taxon>Tracheophyta</taxon>
        <taxon>Spermatophyta</taxon>
        <taxon>Magnoliopsida</taxon>
        <taxon>eudicotyledons</taxon>
        <taxon>Gunneridae</taxon>
        <taxon>Pentapetalae</taxon>
        <taxon>rosids</taxon>
        <taxon>fabids</taxon>
        <taxon>Fagales</taxon>
        <taxon>Fagaceae</taxon>
        <taxon>Quercus</taxon>
    </lineage>
</organism>
<protein>
    <submittedName>
        <fullName evidence="1">Uncharacterized protein</fullName>
    </submittedName>
</protein>